<gene>
    <name evidence="1" type="ORF">HER31_12895</name>
</gene>
<dbReference type="RefSeq" id="WP_168660974.1">
    <property type="nucleotide sequence ID" value="NZ_CP051180.1"/>
</dbReference>
<evidence type="ECO:0000313" key="1">
    <source>
        <dbReference type="EMBL" id="QIZ77715.1"/>
    </source>
</evidence>
<proteinExistence type="predicted"/>
<dbReference type="KEGG" id="fes:HER31_12895"/>
<dbReference type="AlphaFoldDB" id="A0A6H1UF42"/>
<sequence length="477" mass="50878">MERQSTKAARDQAVGQAAEAANLLRQQAEQQALNAQQTAFAQAQQQVEQVRQFVGSPENILGSELTKHGEIAEQVEIGVRNARAIMDGEATPGTFEGVGRLAPEDYLLDGAQVQSKFINGASNNLTHVLDHMDKYQDFGRDGSFYHIPKDHYANIEKVMNGDVPEGMHSRTVSAIRSKIDEIEAQSGRPFTEVVKPGLSDYSEVQQGQVHNTLEGHDADLAQRHEQQSAEIQQQHQASWQEGAQVAVVAGAVAGGICFGTQLYAKYREGKNPFKGDLSRDEWREIGIETAKGTAGGAVTGAAIYGLTNYASMSAPLAASVVSAVKGVGSLALDYQQGRIDGEQFVEMGLAVCADSAIVGVASVAGQALIPIPVVGAVIGSMAGKLLADFATGKTKALAQQAAAEMKAFIAQLDAKYRDLIAQIENAFAKLGALTQAAFDPANNQRLVETSLELARAYGVKESALIRTHAELDEFILA</sequence>
<accession>A0A6H1UF42</accession>
<keyword evidence="2" id="KW-1185">Reference proteome</keyword>
<dbReference type="Proteomes" id="UP000501602">
    <property type="component" value="Chromosome"/>
</dbReference>
<dbReference type="EMBL" id="CP051180">
    <property type="protein sequence ID" value="QIZ77715.1"/>
    <property type="molecule type" value="Genomic_DNA"/>
</dbReference>
<organism evidence="1 2">
    <name type="scientific">Ferrimonas lipolytica</name>
    <dbReference type="NCBI Taxonomy" id="2724191"/>
    <lineage>
        <taxon>Bacteria</taxon>
        <taxon>Pseudomonadati</taxon>
        <taxon>Pseudomonadota</taxon>
        <taxon>Gammaproteobacteria</taxon>
        <taxon>Alteromonadales</taxon>
        <taxon>Ferrimonadaceae</taxon>
        <taxon>Ferrimonas</taxon>
    </lineage>
</organism>
<evidence type="ECO:0000313" key="2">
    <source>
        <dbReference type="Proteomes" id="UP000501602"/>
    </source>
</evidence>
<reference evidence="1 2" key="1">
    <citation type="submission" date="2020-04" db="EMBL/GenBank/DDBJ databases">
        <title>Ferrimonas sp. S7 isolated from sea water.</title>
        <authorList>
            <person name="Bae S.S."/>
            <person name="Baek K."/>
        </authorList>
    </citation>
    <scope>NUCLEOTIDE SEQUENCE [LARGE SCALE GENOMIC DNA]</scope>
    <source>
        <strain evidence="1 2">S7</strain>
    </source>
</reference>
<protein>
    <submittedName>
        <fullName evidence="1">Uncharacterized protein</fullName>
    </submittedName>
</protein>
<name>A0A6H1UF42_9GAMM</name>